<dbReference type="AlphaFoldDB" id="A0A1I2DZW4"/>
<evidence type="ECO:0000313" key="4">
    <source>
        <dbReference type="Proteomes" id="UP000199513"/>
    </source>
</evidence>
<dbReference type="Proteomes" id="UP000199513">
    <property type="component" value="Unassembled WGS sequence"/>
</dbReference>
<dbReference type="Pfam" id="PF00656">
    <property type="entry name" value="Peptidase_C14"/>
    <property type="match status" value="1"/>
</dbReference>
<dbReference type="SUPFAM" id="SSF52129">
    <property type="entry name" value="Caspase-like"/>
    <property type="match status" value="1"/>
</dbReference>
<dbReference type="OrthoDB" id="976354at2"/>
<evidence type="ECO:0000259" key="2">
    <source>
        <dbReference type="Pfam" id="PF00656"/>
    </source>
</evidence>
<proteinExistence type="predicted"/>
<keyword evidence="4" id="KW-1185">Reference proteome</keyword>
<evidence type="ECO:0000313" key="3">
    <source>
        <dbReference type="EMBL" id="SFE85918.1"/>
    </source>
</evidence>
<dbReference type="GO" id="GO:0004197">
    <property type="term" value="F:cysteine-type endopeptidase activity"/>
    <property type="evidence" value="ECO:0007669"/>
    <property type="project" value="InterPro"/>
</dbReference>
<gene>
    <name evidence="3" type="ORF">SAMN04488541_100890</name>
</gene>
<accession>A0A1I2DZW4</accession>
<organism evidence="3 4">
    <name type="scientific">Thermoflexibacter ruber</name>
    <dbReference type="NCBI Taxonomy" id="1003"/>
    <lineage>
        <taxon>Bacteria</taxon>
        <taxon>Pseudomonadati</taxon>
        <taxon>Bacteroidota</taxon>
        <taxon>Cytophagia</taxon>
        <taxon>Cytophagales</taxon>
        <taxon>Thermoflexibacteraceae</taxon>
        <taxon>Thermoflexibacter</taxon>
    </lineage>
</organism>
<dbReference type="InterPro" id="IPR029030">
    <property type="entry name" value="Caspase-like_dom_sf"/>
</dbReference>
<dbReference type="InterPro" id="IPR011600">
    <property type="entry name" value="Pept_C14_caspase"/>
</dbReference>
<dbReference type="RefSeq" id="WP_091541946.1">
    <property type="nucleotide sequence ID" value="NZ_FONY01000008.1"/>
</dbReference>
<dbReference type="GO" id="GO:0006508">
    <property type="term" value="P:proteolysis"/>
    <property type="evidence" value="ECO:0007669"/>
    <property type="project" value="InterPro"/>
</dbReference>
<dbReference type="EMBL" id="FONY01000008">
    <property type="protein sequence ID" value="SFE85918.1"/>
    <property type="molecule type" value="Genomic_DNA"/>
</dbReference>
<dbReference type="Gene3D" id="3.40.50.1460">
    <property type="match status" value="1"/>
</dbReference>
<protein>
    <submittedName>
        <fullName evidence="3">Caspase domain-containing protein</fullName>
    </submittedName>
</protein>
<dbReference type="STRING" id="1003.SAMN04488541_100890"/>
<sequence length="457" mass="52236">MSKLYLYFIAIQRIVCLILFFCSIANQTQAQSLYEIVFEVGNISYKGFLVYFNEEEAYMRIGYYDNKKYNVVEVKYKSIIEKSGDYNTFVMIGSNPTYITKVDRGVTYNPDHFIWVWNDKYQHNEPYVTDDPHFHEDNITLAKSYREITIKDLTESYLRQFFGSGEEQYKSLLRMGTVVSGSTTATQANTNQNTNNGTNTNTQSNTTNATLHLVLAINTEIPDIGRSCSVDQKSMETEFKEISKAIGMPFKKYVVVGEEFTKANLEKTLANLKVGSNDVVIFYYSGHGFRWSDQTDSYPQLDMRYSEYTKLSANTSLSLSAVYHAITGKNARLNLIMGDCCNSDIGRNQFTNSSFMVSRSFQGAEVEKLKKLFLQSNGNLMFSGSSPGEYAWCNINGGFFTLSFLQALKEEIGFMRNESPSWERIVQNTKKNTQYKINNCDGCQRQTPISYMTINQK</sequence>
<evidence type="ECO:0000256" key="1">
    <source>
        <dbReference type="SAM" id="MobiDB-lite"/>
    </source>
</evidence>
<name>A0A1I2DZW4_9BACT</name>
<reference evidence="3 4" key="1">
    <citation type="submission" date="2016-10" db="EMBL/GenBank/DDBJ databases">
        <authorList>
            <person name="de Groot N.N."/>
        </authorList>
    </citation>
    <scope>NUCLEOTIDE SEQUENCE [LARGE SCALE GENOMIC DNA]</scope>
    <source>
        <strain>GEY</strain>
        <strain evidence="4">DSM 9560</strain>
    </source>
</reference>
<feature type="domain" description="Peptidase C14 caspase" evidence="2">
    <location>
        <begin position="226"/>
        <end position="431"/>
    </location>
</feature>
<feature type="region of interest" description="Disordered" evidence="1">
    <location>
        <begin position="186"/>
        <end position="205"/>
    </location>
</feature>